<organism evidence="3 4">
    <name type="scientific">Ilex paraguariensis</name>
    <name type="common">yerba mate</name>
    <dbReference type="NCBI Taxonomy" id="185542"/>
    <lineage>
        <taxon>Eukaryota</taxon>
        <taxon>Viridiplantae</taxon>
        <taxon>Streptophyta</taxon>
        <taxon>Embryophyta</taxon>
        <taxon>Tracheophyta</taxon>
        <taxon>Spermatophyta</taxon>
        <taxon>Magnoliopsida</taxon>
        <taxon>eudicotyledons</taxon>
        <taxon>Gunneridae</taxon>
        <taxon>Pentapetalae</taxon>
        <taxon>asterids</taxon>
        <taxon>campanulids</taxon>
        <taxon>Aquifoliales</taxon>
        <taxon>Aquifoliaceae</taxon>
        <taxon>Ilex</taxon>
    </lineage>
</organism>
<dbReference type="InterPro" id="IPR003245">
    <property type="entry name" value="Phytocyanin_dom"/>
</dbReference>
<evidence type="ECO:0000259" key="2">
    <source>
        <dbReference type="PROSITE" id="PS51485"/>
    </source>
</evidence>
<feature type="signal peptide" evidence="1">
    <location>
        <begin position="1"/>
        <end position="23"/>
    </location>
</feature>
<dbReference type="AlphaFoldDB" id="A0ABC8QWF4"/>
<evidence type="ECO:0000256" key="1">
    <source>
        <dbReference type="SAM" id="SignalP"/>
    </source>
</evidence>
<keyword evidence="4" id="KW-1185">Reference proteome</keyword>
<feature type="chain" id="PRO_5044759527" description="Phytocyanin domain-containing protein" evidence="1">
    <location>
        <begin position="24"/>
        <end position="100"/>
    </location>
</feature>
<dbReference type="Pfam" id="PF02298">
    <property type="entry name" value="Cu_bind_like"/>
    <property type="match status" value="1"/>
</dbReference>
<comment type="caution">
    <text evidence="3">The sequence shown here is derived from an EMBL/GenBank/DDBJ whole genome shotgun (WGS) entry which is preliminary data.</text>
</comment>
<dbReference type="PANTHER" id="PTHR33021">
    <property type="entry name" value="BLUE COPPER PROTEIN"/>
    <property type="match status" value="1"/>
</dbReference>
<reference evidence="3 4" key="1">
    <citation type="submission" date="2024-02" db="EMBL/GenBank/DDBJ databases">
        <authorList>
            <person name="Vignale AGUSTIN F."/>
            <person name="Sosa J E."/>
            <person name="Modenutti C."/>
        </authorList>
    </citation>
    <scope>NUCLEOTIDE SEQUENCE [LARGE SCALE GENOMIC DNA]</scope>
</reference>
<name>A0ABC8QWF4_9AQUA</name>
<protein>
    <recommendedName>
        <fullName evidence="2">Phytocyanin domain-containing protein</fullName>
    </recommendedName>
</protein>
<dbReference type="Proteomes" id="UP001642360">
    <property type="component" value="Unassembled WGS sequence"/>
</dbReference>
<accession>A0ABC8QWF4</accession>
<gene>
    <name evidence="3" type="ORF">ILEXP_LOCUS4108</name>
</gene>
<dbReference type="PROSITE" id="PS51485">
    <property type="entry name" value="PHYTOCYANIN"/>
    <property type="match status" value="1"/>
</dbReference>
<evidence type="ECO:0000313" key="4">
    <source>
        <dbReference type="Proteomes" id="UP001642360"/>
    </source>
</evidence>
<dbReference type="PANTHER" id="PTHR33021:SF193">
    <property type="entry name" value="OS06G0218600 PROTEIN"/>
    <property type="match status" value="1"/>
</dbReference>
<dbReference type="InterPro" id="IPR039391">
    <property type="entry name" value="Phytocyanin-like"/>
</dbReference>
<dbReference type="Gene3D" id="2.60.40.420">
    <property type="entry name" value="Cupredoxins - blue copper proteins"/>
    <property type="match status" value="1"/>
</dbReference>
<dbReference type="SUPFAM" id="SSF49503">
    <property type="entry name" value="Cupredoxins"/>
    <property type="match status" value="1"/>
</dbReference>
<sequence>MASSVAGIFFVLLVLSGKKSSWANVFTVGDSHAFKYDKGRTVTEVDQHGFDKCDGTKGKLLDQGGHATVTLTKGVQFFISVGPSDCENGMKLSVDADGSK</sequence>
<proteinExistence type="predicted"/>
<evidence type="ECO:0000313" key="3">
    <source>
        <dbReference type="EMBL" id="CAK9137086.1"/>
    </source>
</evidence>
<keyword evidence="1" id="KW-0732">Signal</keyword>
<dbReference type="InterPro" id="IPR008972">
    <property type="entry name" value="Cupredoxin"/>
</dbReference>
<dbReference type="EMBL" id="CAUOFW020000803">
    <property type="protein sequence ID" value="CAK9137086.1"/>
    <property type="molecule type" value="Genomic_DNA"/>
</dbReference>
<feature type="domain" description="Phytocyanin" evidence="2">
    <location>
        <begin position="1"/>
        <end position="98"/>
    </location>
</feature>